<dbReference type="AlphaFoldDB" id="A0A7Z7LFH4"/>
<evidence type="ECO:0000313" key="1">
    <source>
        <dbReference type="EMBL" id="SSC13135.1"/>
    </source>
</evidence>
<accession>A0A7Z7LFH4</accession>
<dbReference type="Proteomes" id="UP000250796">
    <property type="component" value="Chromosome MESINF"/>
</dbReference>
<dbReference type="Gene3D" id="1.20.120.330">
    <property type="entry name" value="Nucleotidyltransferases domain 2"/>
    <property type="match status" value="1"/>
</dbReference>
<dbReference type="InterPro" id="IPR043519">
    <property type="entry name" value="NT_sf"/>
</dbReference>
<evidence type="ECO:0008006" key="3">
    <source>
        <dbReference type="Google" id="ProtNLM"/>
    </source>
</evidence>
<organism evidence="1 2">
    <name type="scientific">Mesotoga infera</name>
    <dbReference type="NCBI Taxonomy" id="1236046"/>
    <lineage>
        <taxon>Bacteria</taxon>
        <taxon>Thermotogati</taxon>
        <taxon>Thermotogota</taxon>
        <taxon>Thermotogae</taxon>
        <taxon>Kosmotogales</taxon>
        <taxon>Kosmotogaceae</taxon>
        <taxon>Mesotoga</taxon>
    </lineage>
</organism>
<proteinExistence type="predicted"/>
<dbReference type="KEGG" id="minf:MESINF_1691"/>
<dbReference type="SUPFAM" id="SSF81301">
    <property type="entry name" value="Nucleotidyltransferase"/>
    <property type="match status" value="1"/>
</dbReference>
<sequence>MNHRERYELALKISRDVSEEMGSNLVSFCLYGSTCRGTDTRWSDLEMFAITIEETPQKSLLIGTVPAIVYTMTDSKLREILEKPGTQWPLYTGLMKGLVVLSGDMEAPSRYYSLALNVSRERLKEALKENLPGLVFESYGRIFSSIVRKKHEDIYCAVVEVLLEMSTALCLLNGKHVNSSYFEGIRESFEFEKRPARYAALATRLWKSRNPFEIARDARELIKNYIVLLESEGLI</sequence>
<protein>
    <recommendedName>
        <fullName evidence="3">Nucleotidyltransferase domain-containing protein</fullName>
    </recommendedName>
</protein>
<name>A0A7Z7LFH4_9BACT</name>
<evidence type="ECO:0000313" key="2">
    <source>
        <dbReference type="Proteomes" id="UP000250796"/>
    </source>
</evidence>
<dbReference type="RefSeq" id="WP_169699313.1">
    <property type="nucleotide sequence ID" value="NZ_LS974202.1"/>
</dbReference>
<dbReference type="EMBL" id="LS974202">
    <property type="protein sequence ID" value="SSC13135.1"/>
    <property type="molecule type" value="Genomic_DNA"/>
</dbReference>
<reference evidence="1 2" key="1">
    <citation type="submission" date="2017-01" db="EMBL/GenBank/DDBJ databases">
        <authorList>
            <person name="Erauso G."/>
        </authorList>
    </citation>
    <scope>NUCLEOTIDE SEQUENCE [LARGE SCALE GENOMIC DNA]</scope>
    <source>
        <strain evidence="1">MESINF1</strain>
    </source>
</reference>
<gene>
    <name evidence="1" type="ORF">MESINF_1691</name>
</gene>
<keyword evidence="2" id="KW-1185">Reference proteome</keyword>
<dbReference type="Gene3D" id="3.30.460.10">
    <property type="entry name" value="Beta Polymerase, domain 2"/>
    <property type="match status" value="1"/>
</dbReference>